<gene>
    <name evidence="1" type="ORF">GGR14_002908</name>
</gene>
<evidence type="ECO:0000313" key="1">
    <source>
        <dbReference type="EMBL" id="MBB4027098.1"/>
    </source>
</evidence>
<reference evidence="1 2" key="1">
    <citation type="submission" date="2020-08" db="EMBL/GenBank/DDBJ databases">
        <title>Genomic Encyclopedia of Type Strains, Phase IV (KMG-IV): sequencing the most valuable type-strain genomes for metagenomic binning, comparative biology and taxonomic classification.</title>
        <authorList>
            <person name="Goeker M."/>
        </authorList>
    </citation>
    <scope>NUCLEOTIDE SEQUENCE [LARGE SCALE GENOMIC DNA]</scope>
    <source>
        <strain evidence="1 2">DSM 105721</strain>
    </source>
</reference>
<proteinExistence type="predicted"/>
<accession>A0A7W6HY16</accession>
<name>A0A7W6HY16_9BACT</name>
<dbReference type="GeneID" id="93100085"/>
<protein>
    <submittedName>
        <fullName evidence="1">Uncharacterized protein</fullName>
    </submittedName>
</protein>
<dbReference type="EMBL" id="JACIES010000008">
    <property type="protein sequence ID" value="MBB4027098.1"/>
    <property type="molecule type" value="Genomic_DNA"/>
</dbReference>
<keyword evidence="2" id="KW-1185">Reference proteome</keyword>
<comment type="caution">
    <text evidence="1">The sequence shown here is derived from an EMBL/GenBank/DDBJ whole genome shotgun (WGS) entry which is preliminary data.</text>
</comment>
<evidence type="ECO:0000313" key="2">
    <source>
        <dbReference type="Proteomes" id="UP000546007"/>
    </source>
</evidence>
<dbReference type="Gene3D" id="3.40.390.70">
    <property type="match status" value="1"/>
</dbReference>
<dbReference type="Proteomes" id="UP000546007">
    <property type="component" value="Unassembled WGS sequence"/>
</dbReference>
<dbReference type="AlphaFoldDB" id="A0A7W6HY16"/>
<dbReference type="RefSeq" id="WP_124316525.1">
    <property type="nucleotide sequence ID" value="NZ_AP028155.1"/>
</dbReference>
<organism evidence="1 2">
    <name type="scientific">Butyricimonas faecihominis</name>
    <dbReference type="NCBI Taxonomy" id="1472416"/>
    <lineage>
        <taxon>Bacteria</taxon>
        <taxon>Pseudomonadati</taxon>
        <taxon>Bacteroidota</taxon>
        <taxon>Bacteroidia</taxon>
        <taxon>Bacteroidales</taxon>
        <taxon>Odoribacteraceae</taxon>
        <taxon>Butyricimonas</taxon>
    </lineage>
</organism>
<dbReference type="OrthoDB" id="1091686at2"/>
<sequence>MKSYQFILIILLGLSLYNCDKEDDIIVDEVPYKRVHMYDTNSSNKVIKFISQYYYTYDHFLITDPDSSDYLYNFSSKNELLEITPPEQDEEHLWKGIEFLKELLLDFYSTDFIKSHFPYSIILVDEMADPVFGLPANCYTGRYFCCVTIQDMDNMSPEEKAFYSAELHEAIWFQIGLYEENFLDLPDGFFTISFEYYNYNNLFALWPREQHYKIGIARNKLEQWEATWLPTKGEDVGTWIRFLIETPDDEILEIINTYEAMRTKYEILVKALERVGIDYKKLRYTK</sequence>